<dbReference type="PANTHER" id="PTHR43005">
    <property type="entry name" value="BLR7065 PROTEIN"/>
    <property type="match status" value="1"/>
</dbReference>
<name>A0ABQ4KN89_9BACI</name>
<comment type="subcellular location">
    <subcellularLocation>
        <location evidence="1 7">Cell membrane</location>
        <topology evidence="1 7">Multi-pass membrane protein</topology>
    </subcellularLocation>
</comment>
<evidence type="ECO:0000259" key="8">
    <source>
        <dbReference type="PROSITE" id="PS50928"/>
    </source>
</evidence>
<sequence>MKEVTDLQRKTSNNLQSDVKSINLKGLHRKKFNFWPYLLLSPALLIVTCVVFIPVIEAIVMSLKSYDLRRPNGIEFVGLDNFIEIFTDPIFWLAFKNTLIWVVLGVGLQFLFGFLLALLLNQKFKGRGIVRAVSLIPWATPGVLIGLMWKWIYDGNYGVLNDLLMKLNIIDEGVIFLSQTSTAFPSVIVTIIWQGIPFFAIMILAGLQGISQEMYEAADIDGASSLQKLFRITIPSLKNVIFITVLLRIIWVSNSVDIIHNMTGGGPSYSTQTLSVYIFNKANVLDLGYSSGMAIFLMLLLAIVAIPYIKNTFKEG</sequence>
<keyword evidence="5 7" id="KW-1133">Transmembrane helix</keyword>
<evidence type="ECO:0000256" key="4">
    <source>
        <dbReference type="ARBA" id="ARBA00022692"/>
    </source>
</evidence>
<feature type="transmembrane region" description="Helical" evidence="7">
    <location>
        <begin position="229"/>
        <end position="251"/>
    </location>
</feature>
<dbReference type="InterPro" id="IPR000515">
    <property type="entry name" value="MetI-like"/>
</dbReference>
<dbReference type="Gene3D" id="1.10.3720.10">
    <property type="entry name" value="MetI-like"/>
    <property type="match status" value="1"/>
</dbReference>
<feature type="domain" description="ABC transmembrane type-1" evidence="8">
    <location>
        <begin position="95"/>
        <end position="310"/>
    </location>
</feature>
<comment type="similarity">
    <text evidence="7">Belongs to the binding-protein-dependent transport system permease family.</text>
</comment>
<accession>A0ABQ4KN89</accession>
<dbReference type="PANTHER" id="PTHR43005:SF2">
    <property type="entry name" value="INTEGRAL MEMBRANE SUGAR TRANSPORT PROTEIN"/>
    <property type="match status" value="1"/>
</dbReference>
<organism evidence="9 10">
    <name type="scientific">Lederbergia ruris</name>
    <dbReference type="NCBI Taxonomy" id="217495"/>
    <lineage>
        <taxon>Bacteria</taxon>
        <taxon>Bacillati</taxon>
        <taxon>Bacillota</taxon>
        <taxon>Bacilli</taxon>
        <taxon>Bacillales</taxon>
        <taxon>Bacillaceae</taxon>
        <taxon>Lederbergia</taxon>
    </lineage>
</organism>
<dbReference type="CDD" id="cd06261">
    <property type="entry name" value="TM_PBP2"/>
    <property type="match status" value="1"/>
</dbReference>
<dbReference type="PROSITE" id="PS50928">
    <property type="entry name" value="ABC_TM1"/>
    <property type="match status" value="1"/>
</dbReference>
<evidence type="ECO:0000256" key="7">
    <source>
        <dbReference type="RuleBase" id="RU363032"/>
    </source>
</evidence>
<feature type="transmembrane region" description="Helical" evidence="7">
    <location>
        <begin position="287"/>
        <end position="309"/>
    </location>
</feature>
<keyword evidence="2 7" id="KW-0813">Transport</keyword>
<evidence type="ECO:0000256" key="1">
    <source>
        <dbReference type="ARBA" id="ARBA00004651"/>
    </source>
</evidence>
<evidence type="ECO:0000256" key="2">
    <source>
        <dbReference type="ARBA" id="ARBA00022448"/>
    </source>
</evidence>
<keyword evidence="4 7" id="KW-0812">Transmembrane</keyword>
<dbReference type="InterPro" id="IPR035906">
    <property type="entry name" value="MetI-like_sf"/>
</dbReference>
<proteinExistence type="inferred from homology"/>
<protein>
    <submittedName>
        <fullName evidence="9">Sugar ABC transporter permease</fullName>
    </submittedName>
</protein>
<dbReference type="EMBL" id="BORB01000044">
    <property type="protein sequence ID" value="GIN59404.1"/>
    <property type="molecule type" value="Genomic_DNA"/>
</dbReference>
<reference evidence="9 10" key="1">
    <citation type="submission" date="2021-03" db="EMBL/GenBank/DDBJ databases">
        <title>Antimicrobial resistance genes in bacteria isolated from Japanese honey, and their potential for conferring macrolide and lincosamide resistance in the American foulbrood pathogen Paenibacillus larvae.</title>
        <authorList>
            <person name="Okamoto M."/>
            <person name="Kumagai M."/>
            <person name="Kanamori H."/>
            <person name="Takamatsu D."/>
        </authorList>
    </citation>
    <scope>NUCLEOTIDE SEQUENCE [LARGE SCALE GENOMIC DNA]</scope>
    <source>
        <strain evidence="9 10">J8TS2</strain>
    </source>
</reference>
<evidence type="ECO:0000313" key="10">
    <source>
        <dbReference type="Proteomes" id="UP000679950"/>
    </source>
</evidence>
<keyword evidence="6 7" id="KW-0472">Membrane</keyword>
<evidence type="ECO:0000256" key="5">
    <source>
        <dbReference type="ARBA" id="ARBA00022989"/>
    </source>
</evidence>
<dbReference type="Pfam" id="PF00528">
    <property type="entry name" value="BPD_transp_1"/>
    <property type="match status" value="1"/>
</dbReference>
<keyword evidence="3" id="KW-1003">Cell membrane</keyword>
<gene>
    <name evidence="9" type="ORF">J8TS2_37230</name>
</gene>
<comment type="caution">
    <text evidence="9">The sequence shown here is derived from an EMBL/GenBank/DDBJ whole genome shotgun (WGS) entry which is preliminary data.</text>
</comment>
<feature type="transmembrane region" description="Helical" evidence="7">
    <location>
        <begin position="34"/>
        <end position="56"/>
    </location>
</feature>
<evidence type="ECO:0000256" key="6">
    <source>
        <dbReference type="ARBA" id="ARBA00023136"/>
    </source>
</evidence>
<keyword evidence="10" id="KW-1185">Reference proteome</keyword>
<feature type="transmembrane region" description="Helical" evidence="7">
    <location>
        <begin position="187"/>
        <end position="208"/>
    </location>
</feature>
<evidence type="ECO:0000256" key="3">
    <source>
        <dbReference type="ARBA" id="ARBA00022475"/>
    </source>
</evidence>
<evidence type="ECO:0000313" key="9">
    <source>
        <dbReference type="EMBL" id="GIN59404.1"/>
    </source>
</evidence>
<feature type="transmembrane region" description="Helical" evidence="7">
    <location>
        <begin position="132"/>
        <end position="152"/>
    </location>
</feature>
<dbReference type="SUPFAM" id="SSF161098">
    <property type="entry name" value="MetI-like"/>
    <property type="match status" value="1"/>
</dbReference>
<feature type="transmembrane region" description="Helical" evidence="7">
    <location>
        <begin position="99"/>
        <end position="120"/>
    </location>
</feature>
<dbReference type="Proteomes" id="UP000679950">
    <property type="component" value="Unassembled WGS sequence"/>
</dbReference>